<name>A0ABD0LGL1_9CAEN</name>
<feature type="compositionally biased region" description="Pro residues" evidence="1">
    <location>
        <begin position="71"/>
        <end position="83"/>
    </location>
</feature>
<evidence type="ECO:0000313" key="2">
    <source>
        <dbReference type="EMBL" id="KAK7498634.1"/>
    </source>
</evidence>
<evidence type="ECO:0000256" key="1">
    <source>
        <dbReference type="SAM" id="MobiDB-lite"/>
    </source>
</evidence>
<feature type="region of interest" description="Disordered" evidence="1">
    <location>
        <begin position="59"/>
        <end position="152"/>
    </location>
</feature>
<comment type="caution">
    <text evidence="2">The sequence shown here is derived from an EMBL/GenBank/DDBJ whole genome shotgun (WGS) entry which is preliminary data.</text>
</comment>
<dbReference type="AlphaFoldDB" id="A0ABD0LGL1"/>
<accession>A0ABD0LGL1</accession>
<dbReference type="EMBL" id="JACVVK020000049">
    <property type="protein sequence ID" value="KAK7498634.1"/>
    <property type="molecule type" value="Genomic_DNA"/>
</dbReference>
<dbReference type="Proteomes" id="UP001519460">
    <property type="component" value="Unassembled WGS sequence"/>
</dbReference>
<evidence type="ECO:0000313" key="3">
    <source>
        <dbReference type="Proteomes" id="UP001519460"/>
    </source>
</evidence>
<sequence length="152" mass="16089">LLFLSFLFAFDESESLSLLAVFLSKLLDLAITLFFTPQMKQDCCTFFCCDEKADTKADSEVSALDDIPSVHRPPNPPSPPKPLIPAIQPAPGRAALSSPPSAVPRSSELLESRASESSSAIQPAPGRAALSSPPSAVPRSSELSESRSSESS</sequence>
<feature type="non-terminal residue" evidence="2">
    <location>
        <position position="1"/>
    </location>
</feature>
<protein>
    <submittedName>
        <fullName evidence="2">Uncharacterized protein</fullName>
    </submittedName>
</protein>
<feature type="compositionally biased region" description="Basic and acidic residues" evidence="1">
    <location>
        <begin position="142"/>
        <end position="152"/>
    </location>
</feature>
<reference evidence="2 3" key="1">
    <citation type="journal article" date="2023" name="Sci. Data">
        <title>Genome assembly of the Korean intertidal mud-creeper Batillaria attramentaria.</title>
        <authorList>
            <person name="Patra A.K."/>
            <person name="Ho P.T."/>
            <person name="Jun S."/>
            <person name="Lee S.J."/>
            <person name="Kim Y."/>
            <person name="Won Y.J."/>
        </authorList>
    </citation>
    <scope>NUCLEOTIDE SEQUENCE [LARGE SCALE GENOMIC DNA]</scope>
    <source>
        <strain evidence="2">Wonlab-2016</strain>
    </source>
</reference>
<gene>
    <name evidence="2" type="ORF">BaRGS_00010011</name>
</gene>
<keyword evidence="3" id="KW-1185">Reference proteome</keyword>
<proteinExistence type="predicted"/>
<organism evidence="2 3">
    <name type="scientific">Batillaria attramentaria</name>
    <dbReference type="NCBI Taxonomy" id="370345"/>
    <lineage>
        <taxon>Eukaryota</taxon>
        <taxon>Metazoa</taxon>
        <taxon>Spiralia</taxon>
        <taxon>Lophotrochozoa</taxon>
        <taxon>Mollusca</taxon>
        <taxon>Gastropoda</taxon>
        <taxon>Caenogastropoda</taxon>
        <taxon>Sorbeoconcha</taxon>
        <taxon>Cerithioidea</taxon>
        <taxon>Batillariidae</taxon>
        <taxon>Batillaria</taxon>
    </lineage>
</organism>